<reference evidence="2" key="1">
    <citation type="journal article" date="2019" name="Int. J. Syst. Evol. Microbiol.">
        <title>Halobacteriovorax valvorus sp. nov., a novel prokaryotic predator isolated from coastal seawater of China.</title>
        <authorList>
            <person name="Chen M.-X."/>
        </authorList>
    </citation>
    <scope>NUCLEOTIDE SEQUENCE [LARGE SCALE GENOMIC DNA]</scope>
    <source>
        <strain evidence="2">BL9</strain>
    </source>
</reference>
<proteinExistence type="predicted"/>
<accession>A0ABY0IDF5</accession>
<evidence type="ECO:0008006" key="3">
    <source>
        <dbReference type="Google" id="ProtNLM"/>
    </source>
</evidence>
<protein>
    <recommendedName>
        <fullName evidence="3">Lipoprotein</fullName>
    </recommendedName>
</protein>
<dbReference type="PROSITE" id="PS51257">
    <property type="entry name" value="PROKAR_LIPOPROTEIN"/>
    <property type="match status" value="1"/>
</dbReference>
<organism evidence="1 2">
    <name type="scientific">Halobacteriovorax vibrionivorans</name>
    <dbReference type="NCBI Taxonomy" id="2152716"/>
    <lineage>
        <taxon>Bacteria</taxon>
        <taxon>Pseudomonadati</taxon>
        <taxon>Bdellovibrionota</taxon>
        <taxon>Bacteriovoracia</taxon>
        <taxon>Bacteriovoracales</taxon>
        <taxon>Halobacteriovoraceae</taxon>
        <taxon>Halobacteriovorax</taxon>
    </lineage>
</organism>
<comment type="caution">
    <text evidence="1">The sequence shown here is derived from an EMBL/GenBank/DDBJ whole genome shotgun (WGS) entry which is preliminary data.</text>
</comment>
<keyword evidence="2" id="KW-1185">Reference proteome</keyword>
<dbReference type="Proteomes" id="UP000443582">
    <property type="component" value="Unassembled WGS sequence"/>
</dbReference>
<evidence type="ECO:0000313" key="1">
    <source>
        <dbReference type="EMBL" id="RZF20569.1"/>
    </source>
</evidence>
<dbReference type="EMBL" id="QDKL01000003">
    <property type="protein sequence ID" value="RZF20569.1"/>
    <property type="molecule type" value="Genomic_DNA"/>
</dbReference>
<dbReference type="RefSeq" id="WP_115362511.1">
    <property type="nucleotide sequence ID" value="NZ_QDKL01000003.1"/>
</dbReference>
<gene>
    <name evidence="1" type="ORF">DAY19_11325</name>
</gene>
<evidence type="ECO:0000313" key="2">
    <source>
        <dbReference type="Proteomes" id="UP000443582"/>
    </source>
</evidence>
<sequence>MSFNLLKYCLVILGLFSLAGCEDYGKEGESDRGIIRAGQALEIVNTELGDNSLNRMTRICEALEEHHDNILRNVFSEDFIFSRRQKVYGDPNTRDITNLGVYIEAPNDYDSTPVFKGTRGTAKNFITDIPTENNLYLAKICDYTLNNVGTKPKVQEKVGGNYHVFNVFSDDGVAVGIYTKNSNGNYYLYRSYEYRFDINKNSRYYGMAIEQSEIFIRDYRGSDYSVLYQKFERAD</sequence>
<name>A0ABY0IDF5_9BACT</name>